<reference evidence="8" key="1">
    <citation type="submission" date="2010-07" db="EMBL/GenBank/DDBJ databases">
        <title>The genome sequence of Gaeumannomyces graminis var. tritici strain R3-111a-1.</title>
        <authorList>
            <consortium name="The Broad Institute Genome Sequencing Platform"/>
            <person name="Ma L.-J."/>
            <person name="Dead R."/>
            <person name="Young S."/>
            <person name="Zeng Q."/>
            <person name="Koehrsen M."/>
            <person name="Alvarado L."/>
            <person name="Berlin A."/>
            <person name="Chapman S.B."/>
            <person name="Chen Z."/>
            <person name="Freedman E."/>
            <person name="Gellesch M."/>
            <person name="Goldberg J."/>
            <person name="Griggs A."/>
            <person name="Gujja S."/>
            <person name="Heilman E.R."/>
            <person name="Heiman D."/>
            <person name="Hepburn T."/>
            <person name="Howarth C."/>
            <person name="Jen D."/>
            <person name="Larson L."/>
            <person name="Mehta T."/>
            <person name="Neiman D."/>
            <person name="Pearson M."/>
            <person name="Roberts A."/>
            <person name="Saif S."/>
            <person name="Shea T."/>
            <person name="Shenoy N."/>
            <person name="Sisk P."/>
            <person name="Stolte C."/>
            <person name="Sykes S."/>
            <person name="Walk T."/>
            <person name="White J."/>
            <person name="Yandava C."/>
            <person name="Haas B."/>
            <person name="Nusbaum C."/>
            <person name="Birren B."/>
        </authorList>
    </citation>
    <scope>NUCLEOTIDE SEQUENCE [LARGE SCALE GENOMIC DNA]</scope>
    <source>
        <strain evidence="8">R3-111a-1</strain>
    </source>
</reference>
<name>J3NQK6_GAET3</name>
<evidence type="ECO:0000259" key="5">
    <source>
        <dbReference type="PROSITE" id="PS51387"/>
    </source>
</evidence>
<evidence type="ECO:0000256" key="4">
    <source>
        <dbReference type="ARBA" id="ARBA00023002"/>
    </source>
</evidence>
<comment type="similarity">
    <text evidence="1">Belongs to the oxygen-dependent FAD-linked oxidoreductase family.</text>
</comment>
<dbReference type="RefSeq" id="XP_009219607.1">
    <property type="nucleotide sequence ID" value="XM_009221343.1"/>
</dbReference>
<dbReference type="GO" id="GO:0016491">
    <property type="term" value="F:oxidoreductase activity"/>
    <property type="evidence" value="ECO:0007669"/>
    <property type="project" value="UniProtKB-KW"/>
</dbReference>
<keyword evidence="2" id="KW-0285">Flavoprotein</keyword>
<keyword evidence="3" id="KW-0274">FAD</keyword>
<sequence length="546" mass="59181">MADRLSCWMYKRLAITTSRQVRIFVSHHLLLIQVQHCSASIMIRHLKEIALVAAWLPQLALCNVCSTLATSSSSINIVRPLSAKYNMEQTEYWSTGCGKLRPECIIYPSSAAEVSRIVSELRGSNESFAVKSGGHNPNLYYSSISGGPLISTGKLNQVELDNVTQTARIGPGLRWDEVAAKLDGTGFTAVGGRIGNVGVGGYMLGGGLSFMSTEYGWAANSVVAYELVLANASVVTVTRDAHPSLFKALQGGGNRFGIVTAFVVQVYPQGQVWGGNYFFNSTPATDAALLRAVRDFTVNYPDPKAAIILTAERAGLGTIDFWTMFLYYNGPTPPPGVFDNFTAIRPLGNTCKTRTMSQLVSWNNWAVVKGSVYTIGTETIPVPPPPASGADADTGLAALEDVHANWRAASKTVLTVPGLIASTAYQPIPRSMAALARSKGGDLLDLDDDADRIVLEYNYSFLSESDRSAVDVAMQATYNGVRERTQALVANGTLPDVYLPLFANDGYYRQDVFGRLRPESQALARKVRDEVDPEGLFQERMAGFKI</sequence>
<reference evidence="6" key="3">
    <citation type="submission" date="2010-09" db="EMBL/GenBank/DDBJ databases">
        <title>Annotation of Gaeumannomyces graminis var. tritici R3-111a-1.</title>
        <authorList>
            <consortium name="The Broad Institute Genome Sequencing Platform"/>
            <person name="Ma L.-J."/>
            <person name="Dead R."/>
            <person name="Young S.K."/>
            <person name="Zeng Q."/>
            <person name="Gargeya S."/>
            <person name="Fitzgerald M."/>
            <person name="Haas B."/>
            <person name="Abouelleil A."/>
            <person name="Alvarado L."/>
            <person name="Arachchi H.M."/>
            <person name="Berlin A."/>
            <person name="Brown A."/>
            <person name="Chapman S.B."/>
            <person name="Chen Z."/>
            <person name="Dunbar C."/>
            <person name="Freedman E."/>
            <person name="Gearin G."/>
            <person name="Gellesch M."/>
            <person name="Goldberg J."/>
            <person name="Griggs A."/>
            <person name="Gujja S."/>
            <person name="Heiman D."/>
            <person name="Howarth C."/>
            <person name="Larson L."/>
            <person name="Lui A."/>
            <person name="MacDonald P.J.P."/>
            <person name="Mehta T."/>
            <person name="Montmayeur A."/>
            <person name="Murphy C."/>
            <person name="Neiman D."/>
            <person name="Pearson M."/>
            <person name="Priest M."/>
            <person name="Roberts A."/>
            <person name="Saif S."/>
            <person name="Shea T."/>
            <person name="Shenoy N."/>
            <person name="Sisk P."/>
            <person name="Stolte C."/>
            <person name="Sykes S."/>
            <person name="Yandava C."/>
            <person name="Wortman J."/>
            <person name="Nusbaum C."/>
            <person name="Birren B."/>
        </authorList>
    </citation>
    <scope>NUCLEOTIDE SEQUENCE</scope>
    <source>
        <strain evidence="6">R3-111a-1</strain>
    </source>
</reference>
<dbReference type="OrthoDB" id="2151789at2759"/>
<dbReference type="Proteomes" id="UP000006039">
    <property type="component" value="Unassembled WGS sequence"/>
</dbReference>
<dbReference type="EnsemblFungi" id="EJT78462">
    <property type="protein sequence ID" value="EJT78462"/>
    <property type="gene ID" value="GGTG_03562"/>
</dbReference>
<dbReference type="PROSITE" id="PS51387">
    <property type="entry name" value="FAD_PCMH"/>
    <property type="match status" value="1"/>
</dbReference>
<evidence type="ECO:0000256" key="1">
    <source>
        <dbReference type="ARBA" id="ARBA00005466"/>
    </source>
</evidence>
<dbReference type="STRING" id="644352.J3NQK6"/>
<dbReference type="PANTHER" id="PTHR42973">
    <property type="entry name" value="BINDING OXIDOREDUCTASE, PUTATIVE (AFU_ORTHOLOGUE AFUA_1G17690)-RELATED"/>
    <property type="match status" value="1"/>
</dbReference>
<keyword evidence="8" id="KW-1185">Reference proteome</keyword>
<proteinExistence type="inferred from homology"/>
<reference evidence="6" key="2">
    <citation type="submission" date="2010-07" db="EMBL/GenBank/DDBJ databases">
        <authorList>
            <consortium name="The Broad Institute Genome Sequencing Platform"/>
            <consortium name="Broad Institute Genome Sequencing Center for Infectious Disease"/>
            <person name="Ma L.-J."/>
            <person name="Dead R."/>
            <person name="Young S."/>
            <person name="Zeng Q."/>
            <person name="Koehrsen M."/>
            <person name="Alvarado L."/>
            <person name="Berlin A."/>
            <person name="Chapman S.B."/>
            <person name="Chen Z."/>
            <person name="Freedman E."/>
            <person name="Gellesch M."/>
            <person name="Goldberg J."/>
            <person name="Griggs A."/>
            <person name="Gujja S."/>
            <person name="Heilman E.R."/>
            <person name="Heiman D."/>
            <person name="Hepburn T."/>
            <person name="Howarth C."/>
            <person name="Jen D."/>
            <person name="Larson L."/>
            <person name="Mehta T."/>
            <person name="Neiman D."/>
            <person name="Pearson M."/>
            <person name="Roberts A."/>
            <person name="Saif S."/>
            <person name="Shea T."/>
            <person name="Shenoy N."/>
            <person name="Sisk P."/>
            <person name="Stolte C."/>
            <person name="Sykes S."/>
            <person name="Walk T."/>
            <person name="White J."/>
            <person name="Yandava C."/>
            <person name="Haas B."/>
            <person name="Nusbaum C."/>
            <person name="Birren B."/>
        </authorList>
    </citation>
    <scope>NUCLEOTIDE SEQUENCE</scope>
    <source>
        <strain evidence="6">R3-111a-1</strain>
    </source>
</reference>
<organism evidence="6">
    <name type="scientific">Gaeumannomyces tritici (strain R3-111a-1)</name>
    <name type="common">Wheat and barley take-all root rot fungus</name>
    <name type="synonym">Gaeumannomyces graminis var. tritici</name>
    <dbReference type="NCBI Taxonomy" id="644352"/>
    <lineage>
        <taxon>Eukaryota</taxon>
        <taxon>Fungi</taxon>
        <taxon>Dikarya</taxon>
        <taxon>Ascomycota</taxon>
        <taxon>Pezizomycotina</taxon>
        <taxon>Sordariomycetes</taxon>
        <taxon>Sordariomycetidae</taxon>
        <taxon>Magnaporthales</taxon>
        <taxon>Magnaporthaceae</taxon>
        <taxon>Gaeumannomyces</taxon>
    </lineage>
</organism>
<evidence type="ECO:0000256" key="2">
    <source>
        <dbReference type="ARBA" id="ARBA00022630"/>
    </source>
</evidence>
<evidence type="ECO:0000313" key="6">
    <source>
        <dbReference type="EMBL" id="EJT78462.1"/>
    </source>
</evidence>
<dbReference type="InterPro" id="IPR036318">
    <property type="entry name" value="FAD-bd_PCMH-like_sf"/>
</dbReference>
<evidence type="ECO:0000313" key="7">
    <source>
        <dbReference type="EnsemblFungi" id="EJT78462"/>
    </source>
</evidence>
<accession>J3NQK6</accession>
<dbReference type="InterPro" id="IPR050416">
    <property type="entry name" value="FAD-linked_Oxidoreductase"/>
</dbReference>
<protein>
    <submittedName>
        <fullName evidence="6">FAD binding domain-containing protein</fullName>
    </submittedName>
</protein>
<dbReference type="eggNOG" id="KOG1231">
    <property type="taxonomic scope" value="Eukaryota"/>
</dbReference>
<dbReference type="InterPro" id="IPR016169">
    <property type="entry name" value="FAD-bd_PCMH_sub2"/>
</dbReference>
<dbReference type="SUPFAM" id="SSF56176">
    <property type="entry name" value="FAD-binding/transporter-associated domain-like"/>
    <property type="match status" value="1"/>
</dbReference>
<evidence type="ECO:0000313" key="8">
    <source>
        <dbReference type="Proteomes" id="UP000006039"/>
    </source>
</evidence>
<keyword evidence="4" id="KW-0560">Oxidoreductase</keyword>
<dbReference type="PANTHER" id="PTHR42973:SF13">
    <property type="entry name" value="FAD-BINDING PCMH-TYPE DOMAIN-CONTAINING PROTEIN"/>
    <property type="match status" value="1"/>
</dbReference>
<gene>
    <name evidence="7" type="primary">20344020</name>
    <name evidence="6" type="ORF">GGTG_03562</name>
</gene>
<dbReference type="InterPro" id="IPR006094">
    <property type="entry name" value="Oxid_FAD_bind_N"/>
</dbReference>
<dbReference type="AlphaFoldDB" id="J3NQK6"/>
<dbReference type="EMBL" id="GL385396">
    <property type="protein sequence ID" value="EJT78462.1"/>
    <property type="molecule type" value="Genomic_DNA"/>
</dbReference>
<dbReference type="GO" id="GO:0071949">
    <property type="term" value="F:FAD binding"/>
    <property type="evidence" value="ECO:0007669"/>
    <property type="project" value="InterPro"/>
</dbReference>
<dbReference type="GeneID" id="20344020"/>
<dbReference type="Gene3D" id="3.30.465.10">
    <property type="match status" value="1"/>
</dbReference>
<reference evidence="7" key="4">
    <citation type="journal article" date="2015" name="G3 (Bethesda)">
        <title>Genome sequences of three phytopathogenic species of the Magnaporthaceae family of fungi.</title>
        <authorList>
            <person name="Okagaki L.H."/>
            <person name="Nunes C.C."/>
            <person name="Sailsbery J."/>
            <person name="Clay B."/>
            <person name="Brown D."/>
            <person name="John T."/>
            <person name="Oh Y."/>
            <person name="Young N."/>
            <person name="Fitzgerald M."/>
            <person name="Haas B.J."/>
            <person name="Zeng Q."/>
            <person name="Young S."/>
            <person name="Adiconis X."/>
            <person name="Fan L."/>
            <person name="Levin J.Z."/>
            <person name="Mitchell T.K."/>
            <person name="Okubara P.A."/>
            <person name="Farman M.L."/>
            <person name="Kohn L.M."/>
            <person name="Birren B."/>
            <person name="Ma L.-J."/>
            <person name="Dean R.A."/>
        </authorList>
    </citation>
    <scope>NUCLEOTIDE SEQUENCE</scope>
    <source>
        <strain evidence="7">R3-111a-1</strain>
    </source>
</reference>
<reference evidence="7" key="5">
    <citation type="submission" date="2018-04" db="UniProtKB">
        <authorList>
            <consortium name="EnsemblFungi"/>
        </authorList>
    </citation>
    <scope>IDENTIFICATION</scope>
    <source>
        <strain evidence="7">R3-111a-1</strain>
    </source>
</reference>
<dbReference type="InterPro" id="IPR016166">
    <property type="entry name" value="FAD-bd_PCMH"/>
</dbReference>
<dbReference type="VEuPathDB" id="FungiDB:GGTG_03562"/>
<feature type="domain" description="FAD-binding PCMH-type" evidence="5">
    <location>
        <begin position="98"/>
        <end position="269"/>
    </location>
</feature>
<dbReference type="Pfam" id="PF01565">
    <property type="entry name" value="FAD_binding_4"/>
    <property type="match status" value="1"/>
</dbReference>
<dbReference type="HOGENOM" id="CLU_018354_1_0_1"/>
<evidence type="ECO:0000256" key="3">
    <source>
        <dbReference type="ARBA" id="ARBA00022827"/>
    </source>
</evidence>